<proteinExistence type="predicted"/>
<dbReference type="InterPro" id="IPR029058">
    <property type="entry name" value="AB_hydrolase_fold"/>
</dbReference>
<protein>
    <submittedName>
        <fullName evidence="3">Lipase</fullName>
    </submittedName>
</protein>
<keyword evidence="4" id="KW-1185">Reference proteome</keyword>
<gene>
    <name evidence="3" type="ORF">C4N9_19865</name>
</gene>
<sequence>MEGAGNAARGPCRTEGPVGGETLRSAGAALLIPAPFWCPLGQKGSGMNKFAMLLNLAVARAPESVAALWFTGRRKVVDGRRIDAKAQALGELFNAIRVPGVIPTIAESRASLRILADKFDTPSPASVTKRDVTIAGGEGERPARIYDTRPDDTSRPTLVYIHGGGWVQGGLDTHDGLCGQIALEAGIRVIALDYRLAPEHVWPAGPDDVLAAWLALMAAPDAWGIDPARMAVGGDSAGGNLTAVLMHDLQVRGVVLPKLQVLIYPAVDSRGETRSMEVLKNAYVLPRDRIDWYMDQYVPAGIDRRDPRISPIFSPHLAGQPEALILNAGHDPLWDDGNNYHAALREAGVASRLHSFPGQVHAFVSARRAIPQGAEATSVVSAWLREKL</sequence>
<dbReference type="Gene3D" id="3.40.50.1820">
    <property type="entry name" value="alpha/beta hydrolase"/>
    <property type="match status" value="1"/>
</dbReference>
<dbReference type="AlphaFoldDB" id="A0A2U2C4T4"/>
<name>A0A2U2C4T4_9RHOB</name>
<accession>A0A2U2C4T4</accession>
<dbReference type="InterPro" id="IPR050300">
    <property type="entry name" value="GDXG_lipolytic_enzyme"/>
</dbReference>
<reference evidence="3 4" key="1">
    <citation type="submission" date="2018-05" db="EMBL/GenBank/DDBJ databases">
        <title>Pararhodobacter marina sp. nov., isolated from deep-sea water of the Indian Ocean.</title>
        <authorList>
            <person name="Lai Q.Sr."/>
            <person name="Liu X."/>
            <person name="Shao Z."/>
        </authorList>
    </citation>
    <scope>NUCLEOTIDE SEQUENCE [LARGE SCALE GENOMIC DNA]</scope>
    <source>
        <strain evidence="3 4">CIC4N-9</strain>
    </source>
</reference>
<dbReference type="Proteomes" id="UP000244940">
    <property type="component" value="Unassembled WGS sequence"/>
</dbReference>
<evidence type="ECO:0000313" key="3">
    <source>
        <dbReference type="EMBL" id="PWE26851.1"/>
    </source>
</evidence>
<feature type="domain" description="Alpha/beta hydrolase fold-3" evidence="2">
    <location>
        <begin position="158"/>
        <end position="364"/>
    </location>
</feature>
<comment type="caution">
    <text evidence="3">The sequence shown here is derived from an EMBL/GenBank/DDBJ whole genome shotgun (WGS) entry which is preliminary data.</text>
</comment>
<evidence type="ECO:0000259" key="2">
    <source>
        <dbReference type="Pfam" id="PF07859"/>
    </source>
</evidence>
<dbReference type="SUPFAM" id="SSF53474">
    <property type="entry name" value="alpha/beta-Hydrolases"/>
    <property type="match status" value="1"/>
</dbReference>
<evidence type="ECO:0000256" key="1">
    <source>
        <dbReference type="ARBA" id="ARBA00022801"/>
    </source>
</evidence>
<dbReference type="PANTHER" id="PTHR48081:SF8">
    <property type="entry name" value="ALPHA_BETA HYDROLASE FOLD-3 DOMAIN-CONTAINING PROTEIN-RELATED"/>
    <property type="match status" value="1"/>
</dbReference>
<evidence type="ECO:0000313" key="4">
    <source>
        <dbReference type="Proteomes" id="UP000244940"/>
    </source>
</evidence>
<dbReference type="InterPro" id="IPR013094">
    <property type="entry name" value="AB_hydrolase_3"/>
</dbReference>
<dbReference type="EMBL" id="QEYD01000015">
    <property type="protein sequence ID" value="PWE26851.1"/>
    <property type="molecule type" value="Genomic_DNA"/>
</dbReference>
<dbReference type="GO" id="GO:0016787">
    <property type="term" value="F:hydrolase activity"/>
    <property type="evidence" value="ECO:0007669"/>
    <property type="project" value="UniProtKB-KW"/>
</dbReference>
<dbReference type="PANTHER" id="PTHR48081">
    <property type="entry name" value="AB HYDROLASE SUPERFAMILY PROTEIN C4A8.06C"/>
    <property type="match status" value="1"/>
</dbReference>
<dbReference type="Pfam" id="PF07859">
    <property type="entry name" value="Abhydrolase_3"/>
    <property type="match status" value="1"/>
</dbReference>
<organism evidence="3 4">
    <name type="scientific">Pararhodobacter marinus</name>
    <dbReference type="NCBI Taxonomy" id="2184063"/>
    <lineage>
        <taxon>Bacteria</taxon>
        <taxon>Pseudomonadati</taxon>
        <taxon>Pseudomonadota</taxon>
        <taxon>Alphaproteobacteria</taxon>
        <taxon>Rhodobacterales</taxon>
        <taxon>Paracoccaceae</taxon>
        <taxon>Pararhodobacter</taxon>
    </lineage>
</organism>
<keyword evidence="1" id="KW-0378">Hydrolase</keyword>